<evidence type="ECO:0000313" key="2">
    <source>
        <dbReference type="EMBL" id="CEQ40769.1"/>
    </source>
</evidence>
<dbReference type="GO" id="GO:0005829">
    <property type="term" value="C:cytosol"/>
    <property type="evidence" value="ECO:0007669"/>
    <property type="project" value="TreeGrafter"/>
</dbReference>
<protein>
    <submittedName>
        <fullName evidence="2">SPOSA6832_02431-mRNA-1:cds</fullName>
    </submittedName>
</protein>
<dbReference type="InterPro" id="IPR036249">
    <property type="entry name" value="Thioredoxin-like_sf"/>
</dbReference>
<dbReference type="Pfam" id="PF14497">
    <property type="entry name" value="GST_C_3"/>
    <property type="match status" value="1"/>
</dbReference>
<organism evidence="2 3">
    <name type="scientific">Sporidiobolus salmonicolor</name>
    <name type="common">Yeast-like fungus</name>
    <name type="synonym">Sporobolomyces salmonicolor</name>
    <dbReference type="NCBI Taxonomy" id="5005"/>
    <lineage>
        <taxon>Eukaryota</taxon>
        <taxon>Fungi</taxon>
        <taxon>Dikarya</taxon>
        <taxon>Basidiomycota</taxon>
        <taxon>Pucciniomycotina</taxon>
        <taxon>Microbotryomycetes</taxon>
        <taxon>Sporidiobolales</taxon>
        <taxon>Sporidiobolaceae</taxon>
        <taxon>Sporobolomyces</taxon>
    </lineage>
</organism>
<dbReference type="InterPro" id="IPR036282">
    <property type="entry name" value="Glutathione-S-Trfase_C_sf"/>
</dbReference>
<dbReference type="PROSITE" id="PS50405">
    <property type="entry name" value="GST_CTER"/>
    <property type="match status" value="1"/>
</dbReference>
<dbReference type="GO" id="GO:0006749">
    <property type="term" value="P:glutathione metabolic process"/>
    <property type="evidence" value="ECO:0007669"/>
    <property type="project" value="TreeGrafter"/>
</dbReference>
<dbReference type="InterPro" id="IPR050213">
    <property type="entry name" value="GST_superfamily"/>
</dbReference>
<dbReference type="SUPFAM" id="SSF52833">
    <property type="entry name" value="Thioredoxin-like"/>
    <property type="match status" value="1"/>
</dbReference>
<dbReference type="Gene3D" id="3.40.30.10">
    <property type="entry name" value="Glutaredoxin"/>
    <property type="match status" value="1"/>
</dbReference>
<dbReference type="SUPFAM" id="SSF47616">
    <property type="entry name" value="GST C-terminal domain-like"/>
    <property type="match status" value="1"/>
</dbReference>
<dbReference type="InterPro" id="IPR010987">
    <property type="entry name" value="Glutathione-S-Trfase_C-like"/>
</dbReference>
<proteinExistence type="predicted"/>
<reference evidence="3" key="1">
    <citation type="submission" date="2015-02" db="EMBL/GenBank/DDBJ databases">
        <authorList>
            <person name="Gon?alves P."/>
        </authorList>
    </citation>
    <scope>NUCLEOTIDE SEQUENCE [LARGE SCALE GENOMIC DNA]</scope>
</reference>
<dbReference type="AlphaFoldDB" id="A0A0D6ELB9"/>
<sequence>MLDLTSVTLSYFDICGRGEPICLILEDAGVPYTQDHGVAAFAAGKMNHSLYLFNQMPRLTARGYTGKGDIWEDATVDMLDAACEVRSEHTLPLPGAELMAMALLPIFVKEHVPKVMKQFEFLLSKSMSSQGYFVYDIPSCAEFHLLYLLHCFAHLNPALLANFPLLTQWRSTMLARPGLKSYFASSRMKEMLKGNANGQKAVV</sequence>
<dbReference type="Proteomes" id="UP000243876">
    <property type="component" value="Unassembled WGS sequence"/>
</dbReference>
<keyword evidence="3" id="KW-1185">Reference proteome</keyword>
<dbReference type="InterPro" id="IPR004046">
    <property type="entry name" value="GST_C"/>
</dbReference>
<dbReference type="OrthoDB" id="414243at2759"/>
<dbReference type="Gene3D" id="1.20.1050.10">
    <property type="match status" value="1"/>
</dbReference>
<dbReference type="EMBL" id="CENE01000009">
    <property type="protein sequence ID" value="CEQ40769.1"/>
    <property type="molecule type" value="Genomic_DNA"/>
</dbReference>
<gene>
    <name evidence="2" type="primary">SPOSA6832_02431</name>
</gene>
<evidence type="ECO:0000259" key="1">
    <source>
        <dbReference type="PROSITE" id="PS50405"/>
    </source>
</evidence>
<feature type="domain" description="GST C-terminal" evidence="1">
    <location>
        <begin position="61"/>
        <end position="192"/>
    </location>
</feature>
<dbReference type="PANTHER" id="PTHR11571:SF141">
    <property type="entry name" value="GLUTATHIONE S-TRANSFERASE"/>
    <property type="match status" value="1"/>
</dbReference>
<evidence type="ECO:0000313" key="3">
    <source>
        <dbReference type="Proteomes" id="UP000243876"/>
    </source>
</evidence>
<dbReference type="GO" id="GO:0004364">
    <property type="term" value="F:glutathione transferase activity"/>
    <property type="evidence" value="ECO:0007669"/>
    <property type="project" value="TreeGrafter"/>
</dbReference>
<name>A0A0D6ELB9_SPOSA</name>
<dbReference type="PANTHER" id="PTHR11571">
    <property type="entry name" value="GLUTATHIONE S-TRANSFERASE"/>
    <property type="match status" value="1"/>
</dbReference>
<accession>A0A0D6ELB9</accession>